<organism evidence="1 2">
    <name type="scientific">Marivirga lumbricoides</name>
    <dbReference type="NCBI Taxonomy" id="1046115"/>
    <lineage>
        <taxon>Bacteria</taxon>
        <taxon>Pseudomonadati</taxon>
        <taxon>Bacteroidota</taxon>
        <taxon>Cytophagia</taxon>
        <taxon>Cytophagales</taxon>
        <taxon>Marivirgaceae</taxon>
        <taxon>Marivirga</taxon>
    </lineage>
</organism>
<evidence type="ECO:0000313" key="2">
    <source>
        <dbReference type="Proteomes" id="UP000636010"/>
    </source>
</evidence>
<dbReference type="InterPro" id="IPR005331">
    <property type="entry name" value="Sulfotransferase"/>
</dbReference>
<gene>
    <name evidence="1" type="ORF">GCM10011506_12050</name>
</gene>
<evidence type="ECO:0008006" key="3">
    <source>
        <dbReference type="Google" id="ProtNLM"/>
    </source>
</evidence>
<dbReference type="Gene3D" id="3.40.50.300">
    <property type="entry name" value="P-loop containing nucleotide triphosphate hydrolases"/>
    <property type="match status" value="1"/>
</dbReference>
<name>A0ABQ1LSL2_9BACT</name>
<dbReference type="Pfam" id="PF03567">
    <property type="entry name" value="Sulfotransfer_2"/>
    <property type="match status" value="1"/>
</dbReference>
<keyword evidence="2" id="KW-1185">Reference proteome</keyword>
<dbReference type="SUPFAM" id="SSF52540">
    <property type="entry name" value="P-loop containing nucleoside triphosphate hydrolases"/>
    <property type="match status" value="1"/>
</dbReference>
<dbReference type="InterPro" id="IPR027417">
    <property type="entry name" value="P-loop_NTPase"/>
</dbReference>
<reference evidence="2" key="1">
    <citation type="journal article" date="2019" name="Int. J. Syst. Evol. Microbiol.">
        <title>The Global Catalogue of Microorganisms (GCM) 10K type strain sequencing project: providing services to taxonomists for standard genome sequencing and annotation.</title>
        <authorList>
            <consortium name="The Broad Institute Genomics Platform"/>
            <consortium name="The Broad Institute Genome Sequencing Center for Infectious Disease"/>
            <person name="Wu L."/>
            <person name="Ma J."/>
        </authorList>
    </citation>
    <scope>NUCLEOTIDE SEQUENCE [LARGE SCALE GENOMIC DNA]</scope>
    <source>
        <strain evidence="2">CGMCC 1.10832</strain>
    </source>
</reference>
<sequence length="219" mass="26345">MISREHNLIFIHIPKCAGTSIEYLFKIKPFDWRIKDEVKLVGFDKENNLPLQHATPQELVDFGYLQYGDFERLSSFTIVRNTYDRLVSAYLFMCKISNTKDTFENYLTKRGEFEQLLKMNGRHVHLRSQLSYTHFKNGSLAIKDILKFEDLENSLQNYLTGNYTVNALDLPHKKKAERSHYSKYFNQRTKKIVDNEYKDELEYFNFSFENKRKWFHFLY</sequence>
<proteinExistence type="predicted"/>
<dbReference type="Proteomes" id="UP000636010">
    <property type="component" value="Unassembled WGS sequence"/>
</dbReference>
<comment type="caution">
    <text evidence="1">The sequence shown here is derived from an EMBL/GenBank/DDBJ whole genome shotgun (WGS) entry which is preliminary data.</text>
</comment>
<protein>
    <recommendedName>
        <fullName evidence="3">Sulfotransferase family protein</fullName>
    </recommendedName>
</protein>
<dbReference type="RefSeq" id="WP_188461282.1">
    <property type="nucleotide sequence ID" value="NZ_BAABHU010000003.1"/>
</dbReference>
<dbReference type="EMBL" id="BMEC01000003">
    <property type="protein sequence ID" value="GGC28262.1"/>
    <property type="molecule type" value="Genomic_DNA"/>
</dbReference>
<accession>A0ABQ1LSL2</accession>
<evidence type="ECO:0000313" key="1">
    <source>
        <dbReference type="EMBL" id="GGC28262.1"/>
    </source>
</evidence>